<protein>
    <submittedName>
        <fullName evidence="4">Secreted protein</fullName>
    </submittedName>
</protein>
<evidence type="ECO:0000256" key="1">
    <source>
        <dbReference type="SAM" id="MobiDB-lite"/>
    </source>
</evidence>
<dbReference type="Proteomes" id="UP000279833">
    <property type="component" value="Unassembled WGS sequence"/>
</dbReference>
<dbReference type="WBParaSite" id="SCUD_0001837701-mRNA-1">
    <property type="protein sequence ID" value="SCUD_0001837701-mRNA-1"/>
    <property type="gene ID" value="SCUD_0001837701"/>
</dbReference>
<dbReference type="AlphaFoldDB" id="A0A183KTI4"/>
<evidence type="ECO:0000313" key="4">
    <source>
        <dbReference type="WBParaSite" id="SCUD_0001837701-mRNA-1"/>
    </source>
</evidence>
<name>A0A183KTI4_9TREM</name>
<organism evidence="4">
    <name type="scientific">Schistosoma curassoni</name>
    <dbReference type="NCBI Taxonomy" id="6186"/>
    <lineage>
        <taxon>Eukaryota</taxon>
        <taxon>Metazoa</taxon>
        <taxon>Spiralia</taxon>
        <taxon>Lophotrochozoa</taxon>
        <taxon>Platyhelminthes</taxon>
        <taxon>Trematoda</taxon>
        <taxon>Digenea</taxon>
        <taxon>Strigeidida</taxon>
        <taxon>Schistosomatoidea</taxon>
        <taxon>Schistosomatidae</taxon>
        <taxon>Schistosoma</taxon>
    </lineage>
</organism>
<evidence type="ECO:0000313" key="2">
    <source>
        <dbReference type="EMBL" id="VDP65605.1"/>
    </source>
</evidence>
<keyword evidence="3" id="KW-1185">Reference proteome</keyword>
<proteinExistence type="predicted"/>
<gene>
    <name evidence="2" type="ORF">SCUD_LOCUS18374</name>
</gene>
<evidence type="ECO:0000313" key="3">
    <source>
        <dbReference type="Proteomes" id="UP000279833"/>
    </source>
</evidence>
<dbReference type="EMBL" id="UZAK01040930">
    <property type="protein sequence ID" value="VDP65605.1"/>
    <property type="molecule type" value="Genomic_DNA"/>
</dbReference>
<feature type="region of interest" description="Disordered" evidence="1">
    <location>
        <begin position="85"/>
        <end position="107"/>
    </location>
</feature>
<accession>A0A183KTI4</accession>
<reference evidence="4" key="1">
    <citation type="submission" date="2016-06" db="UniProtKB">
        <authorList>
            <consortium name="WormBaseParasite"/>
        </authorList>
    </citation>
    <scope>IDENTIFICATION</scope>
</reference>
<sequence>MKSGRRKGGFSKPRLPCKYFLFAHQCLGTGTVFRYAFRKANKSGSLAQTSHISMTSGRATICLSAATLGRLRRFSFFLLSVSTPLDPESKPPAEPTLDCEPLFDSGS</sequence>
<reference evidence="2 3" key="2">
    <citation type="submission" date="2018-11" db="EMBL/GenBank/DDBJ databases">
        <authorList>
            <consortium name="Pathogen Informatics"/>
        </authorList>
    </citation>
    <scope>NUCLEOTIDE SEQUENCE [LARGE SCALE GENOMIC DNA]</scope>
    <source>
        <strain evidence="2">Dakar</strain>
        <strain evidence="3">Dakar, Senegal</strain>
    </source>
</reference>